<dbReference type="EMBL" id="JAGINY010000001">
    <property type="protein sequence ID" value="MBP2331979.1"/>
    <property type="molecule type" value="Genomic_DNA"/>
</dbReference>
<dbReference type="PANTHER" id="PTHR30532:SF24">
    <property type="entry name" value="FERRIC ENTEROBACTIN-BINDING PERIPLASMIC PROTEIN FEPB"/>
    <property type="match status" value="1"/>
</dbReference>
<comment type="similarity">
    <text evidence="2">Belongs to the bacterial solute-binding protein 8 family.</text>
</comment>
<keyword evidence="3" id="KW-0813">Transport</keyword>
<dbReference type="InterPro" id="IPR051313">
    <property type="entry name" value="Bact_iron-sidero_bind"/>
</dbReference>
<dbReference type="NCBIfam" id="NF008200">
    <property type="entry name" value="PRK10957.1"/>
    <property type="match status" value="1"/>
</dbReference>
<evidence type="ECO:0000256" key="3">
    <source>
        <dbReference type="ARBA" id="ARBA00022448"/>
    </source>
</evidence>
<keyword evidence="8" id="KW-1185">Reference proteome</keyword>
<accession>A0ABS4U5Q0</accession>
<evidence type="ECO:0000256" key="1">
    <source>
        <dbReference type="ARBA" id="ARBA00004196"/>
    </source>
</evidence>
<dbReference type="Gene3D" id="3.40.50.1980">
    <property type="entry name" value="Nitrogenase molybdenum iron protein domain"/>
    <property type="match status" value="2"/>
</dbReference>
<evidence type="ECO:0000256" key="2">
    <source>
        <dbReference type="ARBA" id="ARBA00008814"/>
    </source>
</evidence>
<reference evidence="7 8" key="1">
    <citation type="submission" date="2021-03" db="EMBL/GenBank/DDBJ databases">
        <title>Sequencing the genomes of 1000 actinobacteria strains.</title>
        <authorList>
            <person name="Klenk H.-P."/>
        </authorList>
    </citation>
    <scope>NUCLEOTIDE SEQUENCE [LARGE SCALE GENOMIC DNA]</scope>
    <source>
        <strain evidence="7 8">DSM 44506</strain>
    </source>
</reference>
<evidence type="ECO:0000313" key="8">
    <source>
        <dbReference type="Proteomes" id="UP001519305"/>
    </source>
</evidence>
<proteinExistence type="inferred from homology"/>
<dbReference type="RefSeq" id="WP_209652260.1">
    <property type="nucleotide sequence ID" value="NZ_CP047357.1"/>
</dbReference>
<evidence type="ECO:0000256" key="4">
    <source>
        <dbReference type="ARBA" id="ARBA00022729"/>
    </source>
</evidence>
<feature type="signal peptide" evidence="5">
    <location>
        <begin position="1"/>
        <end position="26"/>
    </location>
</feature>
<keyword evidence="4 5" id="KW-0732">Signal</keyword>
<dbReference type="Proteomes" id="UP001519305">
    <property type="component" value="Unassembled WGS sequence"/>
</dbReference>
<sequence length="333" mass="35060">MSIPLIRLAVAATTAAALLLSGCTTESDSTETPNSAAADAATGEWPRTFDHEAGSVTLESQPMRIVSTSPSITGSLLAIDAPVIATGTPPKTMLTDDNGFFVQWADVAVERGVEVAYSNFDVDLDAIDALEPDLIIGSSSGGDATIDEFDQLSDIAPTVMLNYGQPSWQDLTTMLGELTGREEEATAVIDEFASWVGEQSGRVAPPAKPVTVMSYLGAEGAWVLDQDSAQAQLLQELGFTYADLPERLGDGGPNGVTVVTQENIPDVLADSGAVFLLPSGGPVAVKDFTGNPLFAGIPAVKEEQVYSLGDHSFRLDYYSAKLTVSHIVDLFAR</sequence>
<comment type="caution">
    <text evidence="7">The sequence shown here is derived from an EMBL/GenBank/DDBJ whole genome shotgun (WGS) entry which is preliminary data.</text>
</comment>
<feature type="chain" id="PRO_5045481697" evidence="5">
    <location>
        <begin position="27"/>
        <end position="333"/>
    </location>
</feature>
<dbReference type="SUPFAM" id="SSF53807">
    <property type="entry name" value="Helical backbone' metal receptor"/>
    <property type="match status" value="1"/>
</dbReference>
<dbReference type="InterPro" id="IPR002491">
    <property type="entry name" value="ABC_transptr_periplasmic_BD"/>
</dbReference>
<gene>
    <name evidence="7" type="ORF">JOF33_000678</name>
</gene>
<dbReference type="Pfam" id="PF01497">
    <property type="entry name" value="Peripla_BP_2"/>
    <property type="match status" value="1"/>
</dbReference>
<protein>
    <submittedName>
        <fullName evidence="7">Iron complex transport system substrate-binding protein</fullName>
    </submittedName>
</protein>
<dbReference type="PROSITE" id="PS51257">
    <property type="entry name" value="PROKAR_LIPOPROTEIN"/>
    <property type="match status" value="1"/>
</dbReference>
<name>A0ABS4U5Q0_9CORY</name>
<dbReference type="PROSITE" id="PS50983">
    <property type="entry name" value="FE_B12_PBP"/>
    <property type="match status" value="1"/>
</dbReference>
<comment type="subcellular location">
    <subcellularLocation>
        <location evidence="1">Cell envelope</location>
    </subcellularLocation>
</comment>
<feature type="domain" description="Fe/B12 periplasmic-binding" evidence="6">
    <location>
        <begin position="64"/>
        <end position="333"/>
    </location>
</feature>
<evidence type="ECO:0000259" key="6">
    <source>
        <dbReference type="PROSITE" id="PS50983"/>
    </source>
</evidence>
<evidence type="ECO:0000256" key="5">
    <source>
        <dbReference type="SAM" id="SignalP"/>
    </source>
</evidence>
<organism evidence="7 8">
    <name type="scientific">Corynebacterium freneyi</name>
    <dbReference type="NCBI Taxonomy" id="134034"/>
    <lineage>
        <taxon>Bacteria</taxon>
        <taxon>Bacillati</taxon>
        <taxon>Actinomycetota</taxon>
        <taxon>Actinomycetes</taxon>
        <taxon>Mycobacteriales</taxon>
        <taxon>Corynebacteriaceae</taxon>
        <taxon>Corynebacterium</taxon>
    </lineage>
</organism>
<dbReference type="CDD" id="cd01146">
    <property type="entry name" value="FhuD"/>
    <property type="match status" value="1"/>
</dbReference>
<evidence type="ECO:0000313" key="7">
    <source>
        <dbReference type="EMBL" id="MBP2331979.1"/>
    </source>
</evidence>
<dbReference type="PANTHER" id="PTHR30532">
    <property type="entry name" value="IRON III DICITRATE-BINDING PERIPLASMIC PROTEIN"/>
    <property type="match status" value="1"/>
</dbReference>